<keyword evidence="2" id="KW-0479">Metal-binding</keyword>
<keyword evidence="3" id="KW-0408">Iron</keyword>
<name>A0A3B0YIM8_9ZZZZ</name>
<accession>A0A3B0YIM8</accession>
<dbReference type="AlphaFoldDB" id="A0A3B0YIM8"/>
<organism evidence="5">
    <name type="scientific">hydrothermal vent metagenome</name>
    <dbReference type="NCBI Taxonomy" id="652676"/>
    <lineage>
        <taxon>unclassified sequences</taxon>
        <taxon>metagenomes</taxon>
        <taxon>ecological metagenomes</taxon>
    </lineage>
</organism>
<dbReference type="SUPFAM" id="SSF46626">
    <property type="entry name" value="Cytochrome c"/>
    <property type="match status" value="2"/>
</dbReference>
<protein>
    <recommendedName>
        <fullName evidence="4">Cytochrome c domain-containing protein</fullName>
    </recommendedName>
</protein>
<reference evidence="5" key="1">
    <citation type="submission" date="2018-06" db="EMBL/GenBank/DDBJ databases">
        <authorList>
            <person name="Zhirakovskaya E."/>
        </authorList>
    </citation>
    <scope>NUCLEOTIDE SEQUENCE</scope>
</reference>
<keyword evidence="1" id="KW-0349">Heme</keyword>
<dbReference type="GO" id="GO:0046872">
    <property type="term" value="F:metal ion binding"/>
    <property type="evidence" value="ECO:0007669"/>
    <property type="project" value="UniProtKB-KW"/>
</dbReference>
<dbReference type="Gene3D" id="1.10.760.10">
    <property type="entry name" value="Cytochrome c-like domain"/>
    <property type="match status" value="1"/>
</dbReference>
<evidence type="ECO:0000256" key="3">
    <source>
        <dbReference type="ARBA" id="ARBA00023004"/>
    </source>
</evidence>
<dbReference type="PROSITE" id="PS51007">
    <property type="entry name" value="CYTC"/>
    <property type="match status" value="1"/>
</dbReference>
<proteinExistence type="predicted"/>
<dbReference type="InterPro" id="IPR009056">
    <property type="entry name" value="Cyt_c-like_dom"/>
</dbReference>
<dbReference type="GO" id="GO:0009055">
    <property type="term" value="F:electron transfer activity"/>
    <property type="evidence" value="ECO:0007669"/>
    <property type="project" value="InterPro"/>
</dbReference>
<dbReference type="Pfam" id="PF00034">
    <property type="entry name" value="Cytochrom_C"/>
    <property type="match status" value="1"/>
</dbReference>
<dbReference type="PANTHER" id="PTHR35008:SF4">
    <property type="entry name" value="BLL4482 PROTEIN"/>
    <property type="match status" value="1"/>
</dbReference>
<gene>
    <name evidence="5" type="ORF">MNBD_GAMMA12-2660</name>
</gene>
<evidence type="ECO:0000256" key="2">
    <source>
        <dbReference type="ARBA" id="ARBA00022723"/>
    </source>
</evidence>
<dbReference type="InterPro" id="IPR051459">
    <property type="entry name" value="Cytochrome_c-type_DH"/>
</dbReference>
<sequence length="196" mass="21072">MKLINYSLLLLVLVMSTSVIGKTSATAGDRTRGAKLWSDVCGHCHNIRAADELRDDQWVTTAFHMRIRAGLTGQETRDVLAFLTSSNNSSTSNIFQSSSNNTRVASNTKVSGKAIYFNTCVACHGAKGKGTVPGAPDFTSTNGPLAKNDKELVKNITDGFQSPGSLMAMPAKGGNPALTREDIKAVLSFLRKTYKR</sequence>
<dbReference type="EMBL" id="UOFL01000096">
    <property type="protein sequence ID" value="VAW75993.1"/>
    <property type="molecule type" value="Genomic_DNA"/>
</dbReference>
<dbReference type="PANTHER" id="PTHR35008">
    <property type="entry name" value="BLL4482 PROTEIN-RELATED"/>
    <property type="match status" value="1"/>
</dbReference>
<evidence type="ECO:0000259" key="4">
    <source>
        <dbReference type="PROSITE" id="PS51007"/>
    </source>
</evidence>
<evidence type="ECO:0000313" key="5">
    <source>
        <dbReference type="EMBL" id="VAW75993.1"/>
    </source>
</evidence>
<evidence type="ECO:0000256" key="1">
    <source>
        <dbReference type="ARBA" id="ARBA00022617"/>
    </source>
</evidence>
<feature type="domain" description="Cytochrome c" evidence="4">
    <location>
        <begin position="107"/>
        <end position="194"/>
    </location>
</feature>
<dbReference type="GO" id="GO:0020037">
    <property type="term" value="F:heme binding"/>
    <property type="evidence" value="ECO:0007669"/>
    <property type="project" value="InterPro"/>
</dbReference>
<dbReference type="InterPro" id="IPR036909">
    <property type="entry name" value="Cyt_c-like_dom_sf"/>
</dbReference>